<feature type="domain" description="DUF218" evidence="2">
    <location>
        <begin position="173"/>
        <end position="320"/>
    </location>
</feature>
<dbReference type="KEGG" id="pdh:B9T62_30660"/>
<dbReference type="EMBL" id="CP021780">
    <property type="protein sequence ID" value="ASA24737.1"/>
    <property type="molecule type" value="Genomic_DNA"/>
</dbReference>
<feature type="transmembrane region" description="Helical" evidence="1">
    <location>
        <begin position="142"/>
        <end position="166"/>
    </location>
</feature>
<dbReference type="PANTHER" id="PTHR30336">
    <property type="entry name" value="INNER MEMBRANE PROTEIN, PROBABLE PERMEASE"/>
    <property type="match status" value="1"/>
</dbReference>
<gene>
    <name evidence="3" type="ORF">B9T62_30660</name>
</gene>
<accession>A0A2Z2KFZ4</accession>
<dbReference type="GO" id="GO:0000270">
    <property type="term" value="P:peptidoglycan metabolic process"/>
    <property type="evidence" value="ECO:0007669"/>
    <property type="project" value="TreeGrafter"/>
</dbReference>
<evidence type="ECO:0000313" key="3">
    <source>
        <dbReference type="EMBL" id="ASA24737.1"/>
    </source>
</evidence>
<feature type="transmembrane region" description="Helical" evidence="1">
    <location>
        <begin position="110"/>
        <end position="130"/>
    </location>
</feature>
<feature type="transmembrane region" description="Helical" evidence="1">
    <location>
        <begin position="72"/>
        <end position="89"/>
    </location>
</feature>
<name>A0A2Z2KFZ4_9BACL</name>
<dbReference type="CDD" id="cd06259">
    <property type="entry name" value="YdcF-like"/>
    <property type="match status" value="1"/>
</dbReference>
<evidence type="ECO:0000313" key="4">
    <source>
        <dbReference type="Proteomes" id="UP000249890"/>
    </source>
</evidence>
<dbReference type="GO" id="GO:0005886">
    <property type="term" value="C:plasma membrane"/>
    <property type="evidence" value="ECO:0007669"/>
    <property type="project" value="TreeGrafter"/>
</dbReference>
<keyword evidence="1" id="KW-0472">Membrane</keyword>
<protein>
    <recommendedName>
        <fullName evidence="2">DUF218 domain-containing protein</fullName>
    </recommendedName>
</protein>
<keyword evidence="1" id="KW-0812">Transmembrane</keyword>
<dbReference type="AlphaFoldDB" id="A0A2Z2KFZ4"/>
<feature type="transmembrane region" description="Helical" evidence="1">
    <location>
        <begin position="39"/>
        <end position="60"/>
    </location>
</feature>
<reference evidence="3 4" key="1">
    <citation type="submission" date="2017-06" db="EMBL/GenBank/DDBJ databases">
        <title>Complete genome sequence of Paenibacillus donghaensis KCTC 13049T isolated from East Sea sediment, South Korea.</title>
        <authorList>
            <person name="Jung B.K."/>
            <person name="Hong S.-J."/>
            <person name="Shin J.-H."/>
        </authorList>
    </citation>
    <scope>NUCLEOTIDE SEQUENCE [LARGE SCALE GENOMIC DNA]</scope>
    <source>
        <strain evidence="3 4">KCTC 13049</strain>
    </source>
</reference>
<organism evidence="3 4">
    <name type="scientific">Paenibacillus donghaensis</name>
    <dbReference type="NCBI Taxonomy" id="414771"/>
    <lineage>
        <taxon>Bacteria</taxon>
        <taxon>Bacillati</taxon>
        <taxon>Bacillota</taxon>
        <taxon>Bacilli</taxon>
        <taxon>Bacillales</taxon>
        <taxon>Paenibacillaceae</taxon>
        <taxon>Paenibacillus</taxon>
    </lineage>
</organism>
<dbReference type="Proteomes" id="UP000249890">
    <property type="component" value="Chromosome"/>
</dbReference>
<dbReference type="GO" id="GO:0043164">
    <property type="term" value="P:Gram-negative-bacterium-type cell wall biogenesis"/>
    <property type="evidence" value="ECO:0007669"/>
    <property type="project" value="TreeGrafter"/>
</dbReference>
<evidence type="ECO:0000259" key="2">
    <source>
        <dbReference type="Pfam" id="PF02698"/>
    </source>
</evidence>
<sequence>MPQDEFSGGSVMVYLYAVSASLLVLFGISFAAERRRLRNGIFLTLGLLLLGITVFVDILVSVDGLLEAVDGFLSVVMLVFTPILLFALGTACIENGRILLSKEGRKLPNLLTLGIGVGLIAFLLLTLVSASEASIQPVVTLLWLLVGYFSFLLVCYLVSSILYNCYQPKLDQDFILVLGSGLIGGRVPPLLAGRLERAISFYYKQNKVHTPPRIVVSGGQGSDEQRAEAVAMKQYLLERGIPDAQILVEAESANTLENMAYSKKIMDAAQRPAKGIFVTSNFHLFRAGIYARKAGIRANGLGARTAFYYLPNAFIREYLAVLALHKRVHFIVTLMVVLIAVSLAFRNGS</sequence>
<dbReference type="Gene3D" id="3.40.50.620">
    <property type="entry name" value="HUPs"/>
    <property type="match status" value="1"/>
</dbReference>
<dbReference type="PANTHER" id="PTHR30336:SF18">
    <property type="entry name" value="MEMBRANE PROTEIN"/>
    <property type="match status" value="1"/>
</dbReference>
<dbReference type="InterPro" id="IPR003848">
    <property type="entry name" value="DUF218"/>
</dbReference>
<evidence type="ECO:0000256" key="1">
    <source>
        <dbReference type="SAM" id="Phobius"/>
    </source>
</evidence>
<keyword evidence="4" id="KW-1185">Reference proteome</keyword>
<feature type="transmembrane region" description="Helical" evidence="1">
    <location>
        <begin position="328"/>
        <end position="345"/>
    </location>
</feature>
<dbReference type="Pfam" id="PF02698">
    <property type="entry name" value="DUF218"/>
    <property type="match status" value="1"/>
</dbReference>
<feature type="transmembrane region" description="Helical" evidence="1">
    <location>
        <begin position="12"/>
        <end position="32"/>
    </location>
</feature>
<dbReference type="InterPro" id="IPR051599">
    <property type="entry name" value="Cell_Envelope_Assoc"/>
</dbReference>
<proteinExistence type="predicted"/>
<keyword evidence="1" id="KW-1133">Transmembrane helix</keyword>
<dbReference type="InterPro" id="IPR014729">
    <property type="entry name" value="Rossmann-like_a/b/a_fold"/>
</dbReference>